<reference evidence="2" key="1">
    <citation type="submission" date="2014-09" db="EMBL/GenBank/DDBJ databases">
        <title>Vibrio variabilis JCM 19239. (C206) whole genome shotgun sequence.</title>
        <authorList>
            <person name="Sawabe T."/>
            <person name="Meirelles P."/>
            <person name="Nakanishi M."/>
            <person name="Sayaka M."/>
            <person name="Hattori M."/>
            <person name="Ohkuma M."/>
        </authorList>
    </citation>
    <scope>NUCLEOTIDE SEQUENCE [LARGE SCALE GENOMIC DNA]</scope>
    <source>
        <strain evidence="2">JCM 19239</strain>
    </source>
</reference>
<protein>
    <submittedName>
        <fullName evidence="1">Uncharacterized protein</fullName>
    </submittedName>
</protein>
<comment type="caution">
    <text evidence="1">The sequence shown here is derived from an EMBL/GenBank/DDBJ whole genome shotgun (WGS) entry which is preliminary data.</text>
</comment>
<dbReference type="Proteomes" id="UP000029223">
    <property type="component" value="Unassembled WGS sequence"/>
</dbReference>
<evidence type="ECO:0000313" key="1">
    <source>
        <dbReference type="EMBL" id="GAL26507.1"/>
    </source>
</evidence>
<proteinExistence type="predicted"/>
<organism evidence="1 2">
    <name type="scientific">Vibrio variabilis</name>
    <dbReference type="NCBI Taxonomy" id="990271"/>
    <lineage>
        <taxon>Bacteria</taxon>
        <taxon>Pseudomonadati</taxon>
        <taxon>Pseudomonadota</taxon>
        <taxon>Gammaproteobacteria</taxon>
        <taxon>Vibrionales</taxon>
        <taxon>Vibrionaceae</taxon>
        <taxon>Vibrio</taxon>
    </lineage>
</organism>
<gene>
    <name evidence="1" type="ORF">JCM19239_5342</name>
</gene>
<evidence type="ECO:0000313" key="2">
    <source>
        <dbReference type="Proteomes" id="UP000029223"/>
    </source>
</evidence>
<reference evidence="2" key="2">
    <citation type="submission" date="2014-09" db="EMBL/GenBank/DDBJ databases">
        <authorList>
            <consortium name="NBRP consortium"/>
            <person name="Sawabe T."/>
            <person name="Meirelles P."/>
            <person name="Nakanishi M."/>
            <person name="Sayaka M."/>
            <person name="Hattori M."/>
            <person name="Ohkuma M."/>
        </authorList>
    </citation>
    <scope>NUCLEOTIDE SEQUENCE [LARGE SCALE GENOMIC DNA]</scope>
    <source>
        <strain evidence="2">JCM 19239</strain>
    </source>
</reference>
<keyword evidence="2" id="KW-1185">Reference proteome</keyword>
<accession>A0ABQ0JCK8</accession>
<name>A0ABQ0JCK8_9VIBR</name>
<dbReference type="EMBL" id="BBMS01000019">
    <property type="protein sequence ID" value="GAL26507.1"/>
    <property type="molecule type" value="Genomic_DNA"/>
</dbReference>
<sequence length="144" mass="16810">MASELSTDFVEFQKYCERFEEHSYDYTIDSSPLMGLTEHHDGDIEWSLTSPIKTYDIDEALEMIRRFINKYDMGINHKATFYEWFMQNQQGDSEKLTQALVSHHDMQSLLTPSYFESMGVSKDLASKLSLDIRTKANKAVSQFR</sequence>